<comment type="caution">
    <text evidence="1">The sequence shown here is derived from an EMBL/GenBank/DDBJ whole genome shotgun (WGS) entry which is preliminary data.</text>
</comment>
<dbReference type="Proteomes" id="UP000828048">
    <property type="component" value="Chromosome 2"/>
</dbReference>
<dbReference type="EMBL" id="CM037152">
    <property type="protein sequence ID" value="KAH7834303.1"/>
    <property type="molecule type" value="Genomic_DNA"/>
</dbReference>
<gene>
    <name evidence="1" type="ORF">Vadar_014699</name>
</gene>
<evidence type="ECO:0000313" key="1">
    <source>
        <dbReference type="EMBL" id="KAH7834303.1"/>
    </source>
</evidence>
<proteinExistence type="predicted"/>
<sequence>MAESDKTSTPVGTGTGSGIPNPVISTVPNVPTSHMEKPEKFNGTKFKRWLQKMLFYLTTLNLARLLTEDAPALKENETDSQVVAAVDAWKQANMAEQGPKDKKRKHPAQTSEGGGYKKFKGKCYKCDKEGHRARDCQTRKGKENANKKPKHAQANVTEVEYSSNEVSEMNLSAMVSKVNLEVVVSSKHGESKTHEEGDKTSNILKMAQLANGGLQAEFQGDTSDSVGLLNSRVEDSFVSNQVDCQEVIVAKSVEEVADSIENVADQVESVLAVTLAKAGFWSVLPTIGFEPMTLAV</sequence>
<protein>
    <submittedName>
        <fullName evidence="1">Uncharacterized protein</fullName>
    </submittedName>
</protein>
<name>A0ACB7X0U9_9ERIC</name>
<keyword evidence="2" id="KW-1185">Reference proteome</keyword>
<accession>A0ACB7X0U9</accession>
<evidence type="ECO:0000313" key="2">
    <source>
        <dbReference type="Proteomes" id="UP000828048"/>
    </source>
</evidence>
<organism evidence="1 2">
    <name type="scientific">Vaccinium darrowii</name>
    <dbReference type="NCBI Taxonomy" id="229202"/>
    <lineage>
        <taxon>Eukaryota</taxon>
        <taxon>Viridiplantae</taxon>
        <taxon>Streptophyta</taxon>
        <taxon>Embryophyta</taxon>
        <taxon>Tracheophyta</taxon>
        <taxon>Spermatophyta</taxon>
        <taxon>Magnoliopsida</taxon>
        <taxon>eudicotyledons</taxon>
        <taxon>Gunneridae</taxon>
        <taxon>Pentapetalae</taxon>
        <taxon>asterids</taxon>
        <taxon>Ericales</taxon>
        <taxon>Ericaceae</taxon>
        <taxon>Vaccinioideae</taxon>
        <taxon>Vaccinieae</taxon>
        <taxon>Vaccinium</taxon>
    </lineage>
</organism>
<reference evidence="1 2" key="1">
    <citation type="journal article" date="2021" name="Hortic Res">
        <title>High-quality reference genome and annotation aids understanding of berry development for evergreen blueberry (Vaccinium darrowii).</title>
        <authorList>
            <person name="Yu J."/>
            <person name="Hulse-Kemp A.M."/>
            <person name="Babiker E."/>
            <person name="Staton M."/>
        </authorList>
    </citation>
    <scope>NUCLEOTIDE SEQUENCE [LARGE SCALE GENOMIC DNA]</scope>
    <source>
        <strain evidence="2">cv. NJ 8807/NJ 8810</strain>
        <tissue evidence="1">Young leaf</tissue>
    </source>
</reference>